<reference evidence="3" key="1">
    <citation type="submission" date="2021-01" db="EMBL/GenBank/DDBJ databases">
        <authorList>
            <consortium name="Genoscope - CEA"/>
            <person name="William W."/>
        </authorList>
    </citation>
    <scope>NUCLEOTIDE SEQUENCE</scope>
</reference>
<dbReference type="InterPro" id="IPR042277">
    <property type="entry name" value="IST1-like"/>
</dbReference>
<sequence length="354" mass="39173">MLKLDGSKFNRTKWGVAAAVGLQSDSGVSRLLVDELSVKAPDGPTKKKILKEIATEHNVTWEPEYLVEPDPKETVLMSGASSSQSVSGINSYSSRIQTINLQSFKLHLLLTWSGTYMKLAEYLPAALLLLITIVKIQDFLEIRMVAENTDPHPGYVDSSPCETEFADATTAAHAAAESAERVSFAARAAVELSSKERMRMTMQSSTESPNSSSYDNIRNEPSHRHSSSNVESGENASWKRGHSRDNSLEMRQSDSFAKVGRAKQHPIKHDVNDSCSEDVQLKKQSSLASSSSHTSYVSDDNNIIFEDKRFQSTVEDTERKSHGHDVAPVMVTADKSILSVFVLCCHSRLFMDWV</sequence>
<accession>A0A816J3Q9</accession>
<protein>
    <submittedName>
        <fullName evidence="3">(rape) hypothetical protein</fullName>
    </submittedName>
</protein>
<dbReference type="InterPro" id="IPR005061">
    <property type="entry name" value="Ist1"/>
</dbReference>
<dbReference type="AlphaFoldDB" id="A0A816J3Q9"/>
<proteinExistence type="inferred from homology"/>
<feature type="compositionally biased region" description="Basic and acidic residues" evidence="2">
    <location>
        <begin position="243"/>
        <end position="252"/>
    </location>
</feature>
<evidence type="ECO:0000256" key="1">
    <source>
        <dbReference type="ARBA" id="ARBA00005536"/>
    </source>
</evidence>
<dbReference type="EMBL" id="HG994373">
    <property type="protein sequence ID" value="CAF1781204.1"/>
    <property type="molecule type" value="Genomic_DNA"/>
</dbReference>
<dbReference type="Gene3D" id="1.20.1260.60">
    <property type="entry name" value="Vacuolar protein sorting-associated protein Ist1"/>
    <property type="match status" value="1"/>
</dbReference>
<name>A0A816J3Q9_BRANA</name>
<dbReference type="Proteomes" id="UP001295469">
    <property type="component" value="Chromosome C09"/>
</dbReference>
<evidence type="ECO:0000313" key="3">
    <source>
        <dbReference type="EMBL" id="CAF1781204.1"/>
    </source>
</evidence>
<dbReference type="GO" id="GO:0015031">
    <property type="term" value="P:protein transport"/>
    <property type="evidence" value="ECO:0007669"/>
    <property type="project" value="InterPro"/>
</dbReference>
<feature type="compositionally biased region" description="Polar residues" evidence="2">
    <location>
        <begin position="201"/>
        <end position="216"/>
    </location>
</feature>
<feature type="region of interest" description="Disordered" evidence="2">
    <location>
        <begin position="195"/>
        <end position="277"/>
    </location>
</feature>
<dbReference type="PANTHER" id="PTHR12161:SF69">
    <property type="entry name" value="REGULATOR OF VPS4 ACTIVITY IN THE MVB PATHWAY PROTEIN"/>
    <property type="match status" value="1"/>
</dbReference>
<organism evidence="3">
    <name type="scientific">Brassica napus</name>
    <name type="common">Rape</name>
    <dbReference type="NCBI Taxonomy" id="3708"/>
    <lineage>
        <taxon>Eukaryota</taxon>
        <taxon>Viridiplantae</taxon>
        <taxon>Streptophyta</taxon>
        <taxon>Embryophyta</taxon>
        <taxon>Tracheophyta</taxon>
        <taxon>Spermatophyta</taxon>
        <taxon>Magnoliopsida</taxon>
        <taxon>eudicotyledons</taxon>
        <taxon>Gunneridae</taxon>
        <taxon>Pentapetalae</taxon>
        <taxon>rosids</taxon>
        <taxon>malvids</taxon>
        <taxon>Brassicales</taxon>
        <taxon>Brassicaceae</taxon>
        <taxon>Brassiceae</taxon>
        <taxon>Brassica</taxon>
    </lineage>
</organism>
<evidence type="ECO:0000256" key="2">
    <source>
        <dbReference type="SAM" id="MobiDB-lite"/>
    </source>
</evidence>
<comment type="similarity">
    <text evidence="1">Belongs to the IST1 family.</text>
</comment>
<dbReference type="PANTHER" id="PTHR12161">
    <property type="entry name" value="IST1 FAMILY MEMBER"/>
    <property type="match status" value="1"/>
</dbReference>
<gene>
    <name evidence="3" type="ORF">DARMORV10_C09P59450.1</name>
</gene>